<dbReference type="KEGG" id="rpm:RSPPHO_00917"/>
<dbReference type="RefSeq" id="WP_014414183.1">
    <property type="nucleotide sequence ID" value="NC_017059.1"/>
</dbReference>
<dbReference type="InterPro" id="IPR010333">
    <property type="entry name" value="VirJ"/>
</dbReference>
<dbReference type="PATRIC" id="fig|1150469.3.peg.1052"/>
<evidence type="ECO:0000313" key="3">
    <source>
        <dbReference type="Proteomes" id="UP000033220"/>
    </source>
</evidence>
<protein>
    <submittedName>
        <fullName evidence="2">Virulence protein</fullName>
    </submittedName>
</protein>
<dbReference type="InterPro" id="IPR029058">
    <property type="entry name" value="AB_hydrolase_fold"/>
</dbReference>
<dbReference type="AlphaFoldDB" id="H6SRL4"/>
<dbReference type="SUPFAM" id="SSF53474">
    <property type="entry name" value="alpha/beta-Hydrolases"/>
    <property type="match status" value="1"/>
</dbReference>
<feature type="domain" description="Bacterial virulence" evidence="1">
    <location>
        <begin position="1"/>
        <end position="119"/>
    </location>
</feature>
<dbReference type="Proteomes" id="UP000033220">
    <property type="component" value="Chromosome DSM 122"/>
</dbReference>
<dbReference type="eggNOG" id="COG3946">
    <property type="taxonomic scope" value="Bacteria"/>
</dbReference>
<reference evidence="2 3" key="1">
    <citation type="submission" date="2012-02" db="EMBL/GenBank/DDBJ databases">
        <title>Shotgun genome sequence of Phaeospirillum photometricum DSM 122.</title>
        <authorList>
            <person name="Duquesne K."/>
            <person name="Sturgis J."/>
        </authorList>
    </citation>
    <scope>NUCLEOTIDE SEQUENCE [LARGE SCALE GENOMIC DNA]</scope>
    <source>
        <strain evidence="3">DSM122</strain>
    </source>
</reference>
<gene>
    <name evidence="2" type="ORF">RSPPHO_00917</name>
</gene>
<dbReference type="Pfam" id="PF06057">
    <property type="entry name" value="VirJ"/>
    <property type="match status" value="1"/>
</dbReference>
<dbReference type="STRING" id="1150469.RSPPHO_00917"/>
<sequence length="120" mass="12742">MVLVGYSFGADVLPATFAALSEADRARVVRLSLLALSPVGDFEISLSGWMGRRPPQGIPTLPDLEGVAPGMIQCAYGEDEAAESACPALEQRGADVLRTTGGHHFDGDYGRLARWILKGI</sequence>
<dbReference type="HOGENOM" id="CLU_2047909_0_0_5"/>
<evidence type="ECO:0000259" key="1">
    <source>
        <dbReference type="Pfam" id="PF06057"/>
    </source>
</evidence>
<keyword evidence="3" id="KW-1185">Reference proteome</keyword>
<dbReference type="EMBL" id="HE663493">
    <property type="protein sequence ID" value="CCG07543.1"/>
    <property type="molecule type" value="Genomic_DNA"/>
</dbReference>
<evidence type="ECO:0000313" key="2">
    <source>
        <dbReference type="EMBL" id="CCG07543.1"/>
    </source>
</evidence>
<accession>H6SRL4</accession>
<proteinExistence type="predicted"/>
<name>H6SRL4_PARPM</name>
<organism evidence="2 3">
    <name type="scientific">Pararhodospirillum photometricum DSM 122</name>
    <dbReference type="NCBI Taxonomy" id="1150469"/>
    <lineage>
        <taxon>Bacteria</taxon>
        <taxon>Pseudomonadati</taxon>
        <taxon>Pseudomonadota</taxon>
        <taxon>Alphaproteobacteria</taxon>
        <taxon>Rhodospirillales</taxon>
        <taxon>Rhodospirillaceae</taxon>
        <taxon>Pararhodospirillum</taxon>
    </lineage>
</organism>